<comment type="function">
    <text evidence="6">Cell division inhibitor that blocks the formation of polar Z ring septums. Rapidly oscillates between the poles of the cell to destabilize FtsZ filaments that have formed before they mature into polar Z rings. Prevents FtsZ polymerization.</text>
</comment>
<dbReference type="Proteomes" id="UP001321786">
    <property type="component" value="Chromosome"/>
</dbReference>
<feature type="domain" description="Septum formation inhibitor MinC C-terminal" evidence="7">
    <location>
        <begin position="113"/>
        <end position="212"/>
    </location>
</feature>
<keyword evidence="4 6" id="KW-0131">Cell cycle</keyword>
<dbReference type="InterPro" id="IPR013033">
    <property type="entry name" value="MinC"/>
</dbReference>
<dbReference type="AlphaFoldDB" id="A0AAU9E747"/>
<evidence type="ECO:0000256" key="3">
    <source>
        <dbReference type="ARBA" id="ARBA00023210"/>
    </source>
</evidence>
<dbReference type="Pfam" id="PF22642">
    <property type="entry name" value="MinC_N_1"/>
    <property type="match status" value="1"/>
</dbReference>
<sequence>MLNLSHLEFKGNKDGIVIHISKESSIKEMVDSLSKKIEKKSFYKGAFVVGTSGKKLTYNEKSIIEEILIKELEINVKSLENIDSFTKKTNKVNNKNSSENDVFDGIKEGLTKFVRGTLRSGVKVDFKGNVIILGDVNPGAEVIAYGNIIIMGTLRGVAYAGANGNINAYVVANKLIATQLRIAGLITRAPDDGDYEPDMPEIAYIKENRMEIEPYI</sequence>
<evidence type="ECO:0000313" key="10">
    <source>
        <dbReference type="Proteomes" id="UP001321786"/>
    </source>
</evidence>
<accession>A0AAU9E747</accession>
<comment type="subunit">
    <text evidence="5 6">Interacts with MinD and FtsZ.</text>
</comment>
<dbReference type="PANTHER" id="PTHR34108:SF1">
    <property type="entry name" value="SEPTUM SITE-DETERMINING PROTEIN MINC"/>
    <property type="match status" value="1"/>
</dbReference>
<dbReference type="InterPro" id="IPR005526">
    <property type="entry name" value="Septum_form_inhib_MinC_C"/>
</dbReference>
<dbReference type="EMBL" id="AP028654">
    <property type="protein sequence ID" value="BEP29925.1"/>
    <property type="molecule type" value="Genomic_DNA"/>
</dbReference>
<dbReference type="RefSeq" id="WP_338535535.1">
    <property type="nucleotide sequence ID" value="NZ_AP028654.1"/>
</dbReference>
<evidence type="ECO:0000256" key="5">
    <source>
        <dbReference type="ARBA" id="ARBA00046874"/>
    </source>
</evidence>
<dbReference type="InterPro" id="IPR016098">
    <property type="entry name" value="CAP/MinC_C"/>
</dbReference>
<dbReference type="InterPro" id="IPR036145">
    <property type="entry name" value="MinC_C_sf"/>
</dbReference>
<protein>
    <recommendedName>
        <fullName evidence="6">Probable septum site-determining protein MinC</fullName>
    </recommendedName>
</protein>
<dbReference type="InterPro" id="IPR055219">
    <property type="entry name" value="MinC_N_1"/>
</dbReference>
<comment type="similarity">
    <text evidence="1 6">Belongs to the MinC family.</text>
</comment>
<dbReference type="GO" id="GO:0000917">
    <property type="term" value="P:division septum assembly"/>
    <property type="evidence" value="ECO:0007669"/>
    <property type="project" value="UniProtKB-KW"/>
</dbReference>
<dbReference type="SUPFAM" id="SSF63848">
    <property type="entry name" value="Cell-division inhibitor MinC, C-terminal domain"/>
    <property type="match status" value="1"/>
</dbReference>
<proteinExistence type="inferred from homology"/>
<evidence type="ECO:0000256" key="4">
    <source>
        <dbReference type="ARBA" id="ARBA00023306"/>
    </source>
</evidence>
<evidence type="ECO:0000256" key="1">
    <source>
        <dbReference type="ARBA" id="ARBA00006291"/>
    </source>
</evidence>
<keyword evidence="10" id="KW-1185">Reference proteome</keyword>
<dbReference type="NCBIfam" id="TIGR01222">
    <property type="entry name" value="minC"/>
    <property type="match status" value="1"/>
</dbReference>
<dbReference type="Gene3D" id="2.160.20.70">
    <property type="match status" value="1"/>
</dbReference>
<evidence type="ECO:0000256" key="2">
    <source>
        <dbReference type="ARBA" id="ARBA00022618"/>
    </source>
</evidence>
<evidence type="ECO:0000313" key="9">
    <source>
        <dbReference type="EMBL" id="BEP29925.1"/>
    </source>
</evidence>
<dbReference type="Gene3D" id="3.30.160.540">
    <property type="match status" value="1"/>
</dbReference>
<gene>
    <name evidence="6 9" type="primary">minC</name>
    <name evidence="9" type="ORF">HLPR_22560</name>
</gene>
<reference evidence="9 10" key="1">
    <citation type="submission" date="2023-08" db="EMBL/GenBank/DDBJ databases">
        <title>Helicovermis profunda gen. nov., sp. nov., a novel mesophilic, fermentative bacterium within the Bacillota from a deep-sea hydrothermal vent chimney.</title>
        <authorList>
            <person name="Miyazaki U."/>
            <person name="Mizutani D."/>
            <person name="Hashimoto Y."/>
            <person name="Tame A."/>
            <person name="Sawayama S."/>
            <person name="Miyazaki J."/>
            <person name="Takai K."/>
            <person name="Nakagawa S."/>
        </authorList>
    </citation>
    <scope>NUCLEOTIDE SEQUENCE [LARGE SCALE GENOMIC DNA]</scope>
    <source>
        <strain evidence="9 10">S502</strain>
    </source>
</reference>
<dbReference type="PANTHER" id="PTHR34108">
    <property type="entry name" value="SEPTUM SITE-DETERMINING PROTEIN MINC"/>
    <property type="match status" value="1"/>
</dbReference>
<dbReference type="GO" id="GO:0000902">
    <property type="term" value="P:cell morphogenesis"/>
    <property type="evidence" value="ECO:0007669"/>
    <property type="project" value="InterPro"/>
</dbReference>
<evidence type="ECO:0000259" key="8">
    <source>
        <dbReference type="Pfam" id="PF22642"/>
    </source>
</evidence>
<evidence type="ECO:0000259" key="7">
    <source>
        <dbReference type="Pfam" id="PF03775"/>
    </source>
</evidence>
<keyword evidence="2 6" id="KW-0132">Cell division</keyword>
<name>A0AAU9E747_9FIRM</name>
<dbReference type="Pfam" id="PF03775">
    <property type="entry name" value="MinC_C"/>
    <property type="match status" value="1"/>
</dbReference>
<dbReference type="HAMAP" id="MF_00267">
    <property type="entry name" value="MinC"/>
    <property type="match status" value="1"/>
</dbReference>
<keyword evidence="3 6" id="KW-0717">Septation</keyword>
<feature type="domain" description="Septum site-determining protein MinC N-terminal" evidence="8">
    <location>
        <begin position="9"/>
        <end position="78"/>
    </location>
</feature>
<dbReference type="GO" id="GO:1901891">
    <property type="term" value="P:regulation of cell septum assembly"/>
    <property type="evidence" value="ECO:0007669"/>
    <property type="project" value="InterPro"/>
</dbReference>
<evidence type="ECO:0000256" key="6">
    <source>
        <dbReference type="HAMAP-Rule" id="MF_00267"/>
    </source>
</evidence>
<organism evidence="9 10">
    <name type="scientific">Helicovermis profundi</name>
    <dbReference type="NCBI Taxonomy" id="3065157"/>
    <lineage>
        <taxon>Bacteria</taxon>
        <taxon>Bacillati</taxon>
        <taxon>Bacillota</taxon>
        <taxon>Clostridia</taxon>
        <taxon>Helicovermis</taxon>
    </lineage>
</organism>
<dbReference type="KEGG" id="hprf:HLPR_22560"/>